<dbReference type="InterPro" id="IPR000531">
    <property type="entry name" value="Beta-barrel_TonB"/>
</dbReference>
<evidence type="ECO:0000256" key="7">
    <source>
        <dbReference type="ARBA" id="ARBA00023237"/>
    </source>
</evidence>
<evidence type="ECO:0000259" key="11">
    <source>
        <dbReference type="Pfam" id="PF07715"/>
    </source>
</evidence>
<gene>
    <name evidence="12" type="ORF">COR50_18890</name>
</gene>
<dbReference type="Pfam" id="PF07715">
    <property type="entry name" value="Plug"/>
    <property type="match status" value="1"/>
</dbReference>
<keyword evidence="7 8" id="KW-0998">Cell outer membrane</keyword>
<keyword evidence="4 8" id="KW-0812">Transmembrane</keyword>
<name>A0A291QYN9_9BACT</name>
<reference evidence="12 13" key="1">
    <citation type="submission" date="2017-10" db="EMBL/GenBank/DDBJ databases">
        <title>Paenichitinophaga pekingensis gen. nov., sp. nov., isolated from activated sludge.</title>
        <authorList>
            <person name="Jin D."/>
            <person name="Kong X."/>
            <person name="Deng Y."/>
            <person name="Bai Z."/>
        </authorList>
    </citation>
    <scope>NUCLEOTIDE SEQUENCE [LARGE SCALE GENOMIC DNA]</scope>
    <source>
        <strain evidence="12 13">13</strain>
    </source>
</reference>
<dbReference type="NCBIfam" id="TIGR04056">
    <property type="entry name" value="OMP_RagA_SusC"/>
    <property type="match status" value="1"/>
</dbReference>
<dbReference type="GO" id="GO:0009279">
    <property type="term" value="C:cell outer membrane"/>
    <property type="evidence" value="ECO:0007669"/>
    <property type="project" value="UniProtKB-SubCell"/>
</dbReference>
<evidence type="ECO:0000256" key="2">
    <source>
        <dbReference type="ARBA" id="ARBA00022448"/>
    </source>
</evidence>
<proteinExistence type="inferred from homology"/>
<evidence type="ECO:0000256" key="4">
    <source>
        <dbReference type="ARBA" id="ARBA00022692"/>
    </source>
</evidence>
<evidence type="ECO:0000259" key="10">
    <source>
        <dbReference type="Pfam" id="PF00593"/>
    </source>
</evidence>
<dbReference type="EMBL" id="CP023777">
    <property type="protein sequence ID" value="ATL49070.1"/>
    <property type="molecule type" value="Genomic_DNA"/>
</dbReference>
<evidence type="ECO:0008006" key="14">
    <source>
        <dbReference type="Google" id="ProtNLM"/>
    </source>
</evidence>
<keyword evidence="5 9" id="KW-0798">TonB box</keyword>
<evidence type="ECO:0000256" key="3">
    <source>
        <dbReference type="ARBA" id="ARBA00022452"/>
    </source>
</evidence>
<dbReference type="KEGG" id="cbae:COR50_18890"/>
<dbReference type="InterPro" id="IPR036942">
    <property type="entry name" value="Beta-barrel_TonB_sf"/>
</dbReference>
<feature type="domain" description="TonB-dependent receptor-like beta-barrel" evidence="10">
    <location>
        <begin position="564"/>
        <end position="1121"/>
    </location>
</feature>
<dbReference type="Proteomes" id="UP000220133">
    <property type="component" value="Chromosome"/>
</dbReference>
<dbReference type="InterPro" id="IPR023997">
    <property type="entry name" value="TonB-dep_OMP_SusC/RagA_CS"/>
</dbReference>
<evidence type="ECO:0000256" key="9">
    <source>
        <dbReference type="RuleBase" id="RU003357"/>
    </source>
</evidence>
<dbReference type="Pfam" id="PF13715">
    <property type="entry name" value="CarbopepD_reg_2"/>
    <property type="match status" value="1"/>
</dbReference>
<dbReference type="AlphaFoldDB" id="A0A291QYN9"/>
<comment type="similarity">
    <text evidence="8 9">Belongs to the TonB-dependent receptor family.</text>
</comment>
<dbReference type="InterPro" id="IPR023996">
    <property type="entry name" value="TonB-dep_OMP_SusC/RagA"/>
</dbReference>
<evidence type="ECO:0000256" key="5">
    <source>
        <dbReference type="ARBA" id="ARBA00023077"/>
    </source>
</evidence>
<dbReference type="InterPro" id="IPR039426">
    <property type="entry name" value="TonB-dep_rcpt-like"/>
</dbReference>
<feature type="domain" description="TonB-dependent receptor plug" evidence="11">
    <location>
        <begin position="246"/>
        <end position="383"/>
    </location>
</feature>
<dbReference type="InterPro" id="IPR012910">
    <property type="entry name" value="Plug_dom"/>
</dbReference>
<dbReference type="PROSITE" id="PS52016">
    <property type="entry name" value="TONB_DEPENDENT_REC_3"/>
    <property type="match status" value="1"/>
</dbReference>
<dbReference type="Gene3D" id="2.40.170.20">
    <property type="entry name" value="TonB-dependent receptor, beta-barrel domain"/>
    <property type="match status" value="1"/>
</dbReference>
<keyword evidence="2 8" id="KW-0813">Transport</keyword>
<dbReference type="InterPro" id="IPR008969">
    <property type="entry name" value="CarboxyPept-like_regulatory"/>
</dbReference>
<dbReference type="InterPro" id="IPR037066">
    <property type="entry name" value="Plug_dom_sf"/>
</dbReference>
<dbReference type="NCBIfam" id="TIGR04057">
    <property type="entry name" value="SusC_RagA_signa"/>
    <property type="match status" value="1"/>
</dbReference>
<keyword evidence="13" id="KW-1185">Reference proteome</keyword>
<sequence length="1154" mass="127378">MIFKQPKFLQFMQKTANGCCGRGASKISPANGTNIHFLQWFSRCTKVLFILLLLVQSAAAQSNKTISLNVKNASLKSVMDQVNKQTGVFIVAPRKIYNDTKPVTVNLSNVKLKVFLDRVLVNQPLAYRIDDNTVFLSTKPIVEDKDSKKEEKDTLVNVFGRVTIDGEAIPGATVRVKNQPIGTVTNETGLYTLRDIPEKSVVIISSLGFVSKEITVSKSSLFNIELERTANSLDESVVIGYGTTTKRFATGSVVSVKAEEIEKQPVQNPLLALQGRVPGMVISQSSGYEHGPVKIEIRGRNTLNPFFTSDPLVIIDGVPLTVLDLSAFRSPFSASEGFDQSNMSPAGGQNPLYGINPSDIESIEVLKDADATAIYGSRGANGVILITTKKGKPGKTKVDVAYSQGVKVVTRRWDMLNTQDYIAMRKEAIENSGATPGLVNSSNNTTVNAADFLVWDTTRYTDWQDYIWGNTGTWSNAQVALSGGTELSTFRISGSYNRSSDITVKSGANQNASVSFNFNNFSKDKRFRINLIGSYVYTYVNTINVGSGVSASALPPNAPAILDSTGKPNYAGWDVGVNYPFSGLFRKYENKQNALKASLQMQYNITKNLSAKINFGYNNTLNSPTQLNPAYSKNPFFAEVQDATATFSDSKNSNWIIEPQLNYVNNNIAGKGTLTVLLGGTLQTNNTSSMRVTGTGFADDALIGSISNANEVKTFDNAAQYKYTGAFTRIGMNWLSRYIINLTGRRDGSSRFGPSNRFGNFWGVGGAWILSEEPWLKERLPDVISFIKLRGSYGITGSDGVGDYQFLAQWGNLAPSLYPYNGVVPLSSQLQANSEYHWEVNRKTEQALDLNFFDDALQISISHYENRSNNQLVSFPTPDYTGFSSVVANSPADVRNTGWEGYINAQIINRKDFSWSANFNISKNYNKLLAYPDLEKSPYYSRYVIGQPLNLAFTFHYLGVNPETGFYEYEDHDKDGEVKTVLGVKPGTEGDDRYVPISLVPDFTGGFGNQFSYKNFRLSVFMEFQKKVAASGLESQPGKLQNISRWTYENRWREPGQKALAPKLSAINDISYTQFAQSDGNYADASYIRVKTVAFSYALPKKLAERIKMSSMRINFNAQNLFTITNYKGMDPDVTSFGSMPPVRTITAGIACSF</sequence>
<protein>
    <recommendedName>
        <fullName evidence="14">SusC/RagA family TonB-linked outer membrane protein</fullName>
    </recommendedName>
</protein>
<dbReference type="SUPFAM" id="SSF56935">
    <property type="entry name" value="Porins"/>
    <property type="match status" value="1"/>
</dbReference>
<evidence type="ECO:0000313" key="12">
    <source>
        <dbReference type="EMBL" id="ATL49070.1"/>
    </source>
</evidence>
<keyword evidence="3 8" id="KW-1134">Transmembrane beta strand</keyword>
<accession>A0A291QYN9</accession>
<comment type="subcellular location">
    <subcellularLocation>
        <location evidence="1 8">Cell outer membrane</location>
        <topology evidence="1 8">Multi-pass membrane protein</topology>
    </subcellularLocation>
</comment>
<evidence type="ECO:0000256" key="6">
    <source>
        <dbReference type="ARBA" id="ARBA00023136"/>
    </source>
</evidence>
<organism evidence="12 13">
    <name type="scientific">Chitinophaga caeni</name>
    <dbReference type="NCBI Taxonomy" id="2029983"/>
    <lineage>
        <taxon>Bacteria</taxon>
        <taxon>Pseudomonadati</taxon>
        <taxon>Bacteroidota</taxon>
        <taxon>Chitinophagia</taxon>
        <taxon>Chitinophagales</taxon>
        <taxon>Chitinophagaceae</taxon>
        <taxon>Chitinophaga</taxon>
    </lineage>
</organism>
<evidence type="ECO:0000313" key="13">
    <source>
        <dbReference type="Proteomes" id="UP000220133"/>
    </source>
</evidence>
<dbReference type="Gene3D" id="2.170.130.10">
    <property type="entry name" value="TonB-dependent receptor, plug domain"/>
    <property type="match status" value="1"/>
</dbReference>
<dbReference type="Pfam" id="PF00593">
    <property type="entry name" value="TonB_dep_Rec_b-barrel"/>
    <property type="match status" value="1"/>
</dbReference>
<dbReference type="SUPFAM" id="SSF49464">
    <property type="entry name" value="Carboxypeptidase regulatory domain-like"/>
    <property type="match status" value="1"/>
</dbReference>
<evidence type="ECO:0000256" key="1">
    <source>
        <dbReference type="ARBA" id="ARBA00004571"/>
    </source>
</evidence>
<keyword evidence="6 8" id="KW-0472">Membrane</keyword>
<evidence type="ECO:0000256" key="8">
    <source>
        <dbReference type="PROSITE-ProRule" id="PRU01360"/>
    </source>
</evidence>
<dbReference type="Gene3D" id="2.60.40.1120">
    <property type="entry name" value="Carboxypeptidase-like, regulatory domain"/>
    <property type="match status" value="1"/>
</dbReference>